<organism evidence="3 4">
    <name type="scientific">Pichia kudriavzevii</name>
    <name type="common">Yeast</name>
    <name type="synonym">Issatchenkia orientalis</name>
    <dbReference type="NCBI Taxonomy" id="4909"/>
    <lineage>
        <taxon>Eukaryota</taxon>
        <taxon>Fungi</taxon>
        <taxon>Dikarya</taxon>
        <taxon>Ascomycota</taxon>
        <taxon>Saccharomycotina</taxon>
        <taxon>Pichiomycetes</taxon>
        <taxon>Pichiales</taxon>
        <taxon>Pichiaceae</taxon>
        <taxon>Pichia</taxon>
    </lineage>
</organism>
<gene>
    <name evidence="3" type="ORF">C5L36_0D06260</name>
</gene>
<dbReference type="OrthoDB" id="17560at2759"/>
<feature type="domain" description="Dienelactone hydrolase" evidence="2">
    <location>
        <begin position="71"/>
        <end position="270"/>
    </location>
</feature>
<dbReference type="GO" id="GO:0016787">
    <property type="term" value="F:hydrolase activity"/>
    <property type="evidence" value="ECO:0007669"/>
    <property type="project" value="InterPro"/>
</dbReference>
<feature type="signal peptide" evidence="1">
    <location>
        <begin position="1"/>
        <end position="31"/>
    </location>
</feature>
<dbReference type="RefSeq" id="XP_029323376.1">
    <property type="nucleotide sequence ID" value="XM_029467516.1"/>
</dbReference>
<dbReference type="SUPFAM" id="SSF53474">
    <property type="entry name" value="alpha/beta-Hydrolases"/>
    <property type="match status" value="1"/>
</dbReference>
<evidence type="ECO:0000256" key="1">
    <source>
        <dbReference type="SAM" id="SignalP"/>
    </source>
</evidence>
<dbReference type="Proteomes" id="UP000249293">
    <property type="component" value="Chromosome 4"/>
</dbReference>
<evidence type="ECO:0000313" key="4">
    <source>
        <dbReference type="Proteomes" id="UP000249293"/>
    </source>
</evidence>
<feature type="chain" id="PRO_5015994127" description="Dienelactone hydrolase domain-containing protein" evidence="1">
    <location>
        <begin position="32"/>
        <end position="272"/>
    </location>
</feature>
<sequence length="272" mass="30541">MLLINSNCFLSLLIINFICIYIDQLHHPVMASLPPSDCCAKVTFQEGTAKGHFETIHSLRCYVSDNYTTQEEKYLVIFTDVFGLDLLNTKLIADNFADMLGYPVIVPDILFNDPVSANNSDFETFFANHPVEKTKKCIADFLSPFKSTFIKAKFFAGIGYCFGAKYLVHHMTESGIFNVGAIAHPSFVDEEELKQVKKPLLISAAEIDTIFTPELRAKSEMILKDLDIHYQVDLFGGVSHGFAVRGDLSVKSVRYAAEKAFADAVHWFNYHA</sequence>
<protein>
    <recommendedName>
        <fullName evidence="2">Dienelactone hydrolase domain-containing protein</fullName>
    </recommendedName>
</protein>
<dbReference type="Gene3D" id="3.40.50.1820">
    <property type="entry name" value="alpha/beta hydrolase"/>
    <property type="match status" value="1"/>
</dbReference>
<dbReference type="AlphaFoldDB" id="A0A2U9R8Y4"/>
<keyword evidence="1" id="KW-0732">Signal</keyword>
<dbReference type="InterPro" id="IPR002925">
    <property type="entry name" value="Dienelactn_hydro"/>
</dbReference>
<dbReference type="PANTHER" id="PTHR17630:SF44">
    <property type="entry name" value="PROTEIN AIM2"/>
    <property type="match status" value="1"/>
</dbReference>
<dbReference type="KEGG" id="pkz:C5L36_0D06260"/>
<dbReference type="GeneID" id="40385728"/>
<accession>A0A2U9R8Y4</accession>
<dbReference type="InterPro" id="IPR029058">
    <property type="entry name" value="AB_hydrolase_fold"/>
</dbReference>
<dbReference type="Pfam" id="PF01738">
    <property type="entry name" value="DLH"/>
    <property type="match status" value="1"/>
</dbReference>
<evidence type="ECO:0000313" key="3">
    <source>
        <dbReference type="EMBL" id="AWU77900.1"/>
    </source>
</evidence>
<reference evidence="3 4" key="1">
    <citation type="submission" date="2018-06" db="EMBL/GenBank/DDBJ databases">
        <title>Population genomics shows no distinction between pathogenic Candida krusei and environmental Pichia kudriavzevii: One species, four names.</title>
        <authorList>
            <person name="Douglass A.P."/>
            <person name="Offei B."/>
            <person name="Braun-Galleani S."/>
            <person name="Coughlan A.Y."/>
            <person name="Martos A."/>
            <person name="Ortiz-Merino R.A."/>
            <person name="Byrne K.P."/>
            <person name="Wolfe K.H."/>
        </authorList>
    </citation>
    <scope>NUCLEOTIDE SEQUENCE [LARGE SCALE GENOMIC DNA]</scope>
    <source>
        <strain evidence="3 4">CBS573</strain>
    </source>
</reference>
<name>A0A2U9R8Y4_PICKU</name>
<evidence type="ECO:0000259" key="2">
    <source>
        <dbReference type="Pfam" id="PF01738"/>
    </source>
</evidence>
<proteinExistence type="predicted"/>
<dbReference type="VEuPathDB" id="FungiDB:C5L36_0D06260"/>
<dbReference type="PANTHER" id="PTHR17630">
    <property type="entry name" value="DIENELACTONE HYDROLASE"/>
    <property type="match status" value="1"/>
</dbReference>
<dbReference type="EMBL" id="CP028776">
    <property type="protein sequence ID" value="AWU77900.1"/>
    <property type="molecule type" value="Genomic_DNA"/>
</dbReference>
<keyword evidence="4" id="KW-1185">Reference proteome</keyword>